<evidence type="ECO:0000313" key="1">
    <source>
        <dbReference type="EMBL" id="ACN13678.1"/>
    </source>
</evidence>
<dbReference type="HOGENOM" id="CLU_2259172_0_0_7"/>
<dbReference type="EMBL" id="CP001087">
    <property type="protein sequence ID" value="ACN13678.1"/>
    <property type="molecule type" value="Genomic_DNA"/>
</dbReference>
<dbReference type="AlphaFoldDB" id="C0QHX0"/>
<accession>C0QHX0</accession>
<keyword evidence="2" id="KW-1185">Reference proteome</keyword>
<organism evidence="1 2">
    <name type="scientific">Desulforapulum autotrophicum (strain ATCC 43914 / DSM 3382 / VKM B-1955 / HRM2)</name>
    <name type="common">Desulfobacterium autotrophicum</name>
    <dbReference type="NCBI Taxonomy" id="177437"/>
    <lineage>
        <taxon>Bacteria</taxon>
        <taxon>Pseudomonadati</taxon>
        <taxon>Thermodesulfobacteriota</taxon>
        <taxon>Desulfobacteria</taxon>
        <taxon>Desulfobacterales</taxon>
        <taxon>Desulfobacteraceae</taxon>
        <taxon>Desulforapulum</taxon>
    </lineage>
</organism>
<reference evidence="1 2" key="1">
    <citation type="journal article" date="2009" name="Environ. Microbiol.">
        <title>Genome sequence of Desulfobacterium autotrophicum HRM2, a marine sulfate reducer oxidizing organic carbon completely to carbon dioxide.</title>
        <authorList>
            <person name="Strittmatter A.W."/>
            <person name="Liesegang H."/>
            <person name="Rabus R."/>
            <person name="Decker I."/>
            <person name="Amann J."/>
            <person name="Andres S."/>
            <person name="Henne A."/>
            <person name="Fricke W.F."/>
            <person name="Martinez-Arias R."/>
            <person name="Bartels D."/>
            <person name="Goesmann A."/>
            <person name="Krause L."/>
            <person name="Puehler A."/>
            <person name="Klenk H.P."/>
            <person name="Richter M."/>
            <person name="Schuler M."/>
            <person name="Gloeckner F.O."/>
            <person name="Meyerdierks A."/>
            <person name="Gottschalk G."/>
            <person name="Amann R."/>
        </authorList>
    </citation>
    <scope>NUCLEOTIDE SEQUENCE [LARGE SCALE GENOMIC DNA]</scope>
    <source>
        <strain evidence="2">ATCC 43914 / DSM 3382 / HRM2</strain>
    </source>
</reference>
<sequence length="103" mass="11273">MGECGSKVSILVVVDQAFQEFHPFASFRERNCFNPCCRGSGIPGGGYYLNMKKIQSFNPCCRGSGIPGVIELAENSPHPRGFNPCCRGSGIPGRRPRRDSHQV</sequence>
<dbReference type="Proteomes" id="UP000000442">
    <property type="component" value="Chromosome"/>
</dbReference>
<name>C0QHX0_DESAH</name>
<evidence type="ECO:0000313" key="2">
    <source>
        <dbReference type="Proteomes" id="UP000000442"/>
    </source>
</evidence>
<protein>
    <submittedName>
        <fullName evidence="1">Uncharacterized protein</fullName>
    </submittedName>
</protein>
<dbReference type="STRING" id="177437.HRM2_05640"/>
<dbReference type="KEGG" id="dat:HRM2_05640"/>
<proteinExistence type="predicted"/>
<gene>
    <name evidence="1" type="ordered locus">HRM2_05640</name>
</gene>